<proteinExistence type="predicted"/>
<reference evidence="1 2" key="1">
    <citation type="submission" date="2015-04" db="EMBL/GenBank/DDBJ databases">
        <title>Complete genome sequence of Schizopora paradoxa KUC8140, a cosmopolitan wood degrader in East Asia.</title>
        <authorList>
            <consortium name="DOE Joint Genome Institute"/>
            <person name="Min B."/>
            <person name="Park H."/>
            <person name="Jang Y."/>
            <person name="Kim J.-J."/>
            <person name="Kim K.H."/>
            <person name="Pangilinan J."/>
            <person name="Lipzen A."/>
            <person name="Riley R."/>
            <person name="Grigoriev I.V."/>
            <person name="Spatafora J.W."/>
            <person name="Choi I.-G."/>
        </authorList>
    </citation>
    <scope>NUCLEOTIDE SEQUENCE [LARGE SCALE GENOMIC DNA]</scope>
    <source>
        <strain evidence="1 2">KUC8140</strain>
    </source>
</reference>
<sequence length="171" mass="19458">MPPLAVGYMPSSLPQFDDDVTLLTIATVPGNKHYTPIDKFSPLQKIAAWDLVVSLGFKSQMLPPALLRHKVHPSYVRKKDYRKKHQEYSNPVLAGILYMKQTMEDVFTFYHDADPTLLSYKTPNQGTQAILDAISAVQNYRTVKLLMSVHPVDKINYLALLHGYDMQKPVR</sequence>
<dbReference type="AlphaFoldDB" id="A0A0H2QZP2"/>
<dbReference type="Proteomes" id="UP000053477">
    <property type="component" value="Unassembled WGS sequence"/>
</dbReference>
<dbReference type="InParanoid" id="A0A0H2QZP2"/>
<evidence type="ECO:0000313" key="1">
    <source>
        <dbReference type="EMBL" id="KLO04970.1"/>
    </source>
</evidence>
<protein>
    <submittedName>
        <fullName evidence="1">Uncharacterized protein</fullName>
    </submittedName>
</protein>
<keyword evidence="2" id="KW-1185">Reference proteome</keyword>
<organism evidence="1 2">
    <name type="scientific">Schizopora paradoxa</name>
    <dbReference type="NCBI Taxonomy" id="27342"/>
    <lineage>
        <taxon>Eukaryota</taxon>
        <taxon>Fungi</taxon>
        <taxon>Dikarya</taxon>
        <taxon>Basidiomycota</taxon>
        <taxon>Agaricomycotina</taxon>
        <taxon>Agaricomycetes</taxon>
        <taxon>Hymenochaetales</taxon>
        <taxon>Schizoporaceae</taxon>
        <taxon>Schizopora</taxon>
    </lineage>
</organism>
<accession>A0A0H2QZP2</accession>
<gene>
    <name evidence="1" type="ORF">SCHPADRAFT_896643</name>
</gene>
<dbReference type="EMBL" id="KQ086391">
    <property type="protein sequence ID" value="KLO04970.1"/>
    <property type="molecule type" value="Genomic_DNA"/>
</dbReference>
<name>A0A0H2QZP2_9AGAM</name>
<evidence type="ECO:0000313" key="2">
    <source>
        <dbReference type="Proteomes" id="UP000053477"/>
    </source>
</evidence>